<organism evidence="2 3">
    <name type="scientific">Oncorhynchus tshawytscha</name>
    <name type="common">Chinook salmon</name>
    <name type="synonym">Salmo tshawytscha</name>
    <dbReference type="NCBI Taxonomy" id="74940"/>
    <lineage>
        <taxon>Eukaryota</taxon>
        <taxon>Metazoa</taxon>
        <taxon>Chordata</taxon>
        <taxon>Craniata</taxon>
        <taxon>Vertebrata</taxon>
        <taxon>Euteleostomi</taxon>
        <taxon>Actinopterygii</taxon>
        <taxon>Neopterygii</taxon>
        <taxon>Teleostei</taxon>
        <taxon>Protacanthopterygii</taxon>
        <taxon>Salmoniformes</taxon>
        <taxon>Salmonidae</taxon>
        <taxon>Salmoninae</taxon>
        <taxon>Oncorhynchus</taxon>
    </lineage>
</organism>
<evidence type="ECO:0000313" key="3">
    <source>
        <dbReference type="Proteomes" id="UP000694402"/>
    </source>
</evidence>
<protein>
    <submittedName>
        <fullName evidence="2">Mitochondrial poly(A) polymerase</fullName>
    </submittedName>
</protein>
<dbReference type="InterPro" id="IPR041252">
    <property type="entry name" value="RL"/>
</dbReference>
<dbReference type="Pfam" id="PF17797">
    <property type="entry name" value="RL"/>
    <property type="match status" value="1"/>
</dbReference>
<sequence length="404" mass="46583">LIYLARWIRPTFPLEPKEGDKYFYTLQEERIEQAERSVLISRPAKTNNKKLLKYLSRHGNINTFYIICKYFSSLAELVKVVSFLCECFECHSDFQKCTQRPRRLKDAGLCTFVYFRVYAVGISFSAFGPPSSLAYSLRYQTKRSASERRRPRTSLGPGCVGVQKILNARCPLVRFTHRPLRVPVVAMNSSEFLYLYGRLDRRVRCLVFSVQCWACLGPQYHQLYAWITNFSLTQRRTVPILLTLDHLKELAGRHRPTHPHPQASPNCPPWTQLLQEFFEFYGTFTFGRMSMHNRKVTGLSLHIQNPFKPALNVSKHVNRTQPEHFVALSRESAWMMQQREFKVPHSSGSNGTGTGNNAPWGLAVLLMPSVSQAASKRLEILLESLKNREEKKMGNSINTTRKKS</sequence>
<keyword evidence="3" id="KW-1185">Reference proteome</keyword>
<dbReference type="Gene3D" id="1.10.1410.10">
    <property type="match status" value="1"/>
</dbReference>
<dbReference type="AlphaFoldDB" id="A0AAZ3SHI3"/>
<dbReference type="PANTHER" id="PTHR12271:SF133">
    <property type="entry name" value="POLY(A) RNA POLYMERASE, MITOCHONDRIAL"/>
    <property type="match status" value="1"/>
</dbReference>
<dbReference type="Ensembl" id="ENSOTST00005137034.1">
    <property type="protein sequence ID" value="ENSOTSP00005152486.1"/>
    <property type="gene ID" value="ENSOTSG00005035219.2"/>
</dbReference>
<reference evidence="2" key="2">
    <citation type="submission" date="2025-08" db="UniProtKB">
        <authorList>
            <consortium name="Ensembl"/>
        </authorList>
    </citation>
    <scope>IDENTIFICATION</scope>
</reference>
<evidence type="ECO:0000259" key="1">
    <source>
        <dbReference type="Pfam" id="PF17797"/>
    </source>
</evidence>
<dbReference type="GO" id="GO:0031123">
    <property type="term" value="P:RNA 3'-end processing"/>
    <property type="evidence" value="ECO:0007669"/>
    <property type="project" value="TreeGrafter"/>
</dbReference>
<dbReference type="GO" id="GO:1990817">
    <property type="term" value="F:poly(A) RNA polymerase activity"/>
    <property type="evidence" value="ECO:0007669"/>
    <property type="project" value="TreeGrafter"/>
</dbReference>
<dbReference type="SUPFAM" id="SSF81631">
    <property type="entry name" value="PAP/OAS1 substrate-binding domain"/>
    <property type="match status" value="1"/>
</dbReference>
<dbReference type="GeneTree" id="ENSGT00940000158582"/>
<accession>A0AAZ3SHI3</accession>
<reference evidence="2" key="3">
    <citation type="submission" date="2025-09" db="UniProtKB">
        <authorList>
            <consortium name="Ensembl"/>
        </authorList>
    </citation>
    <scope>IDENTIFICATION</scope>
</reference>
<feature type="domain" description="RL" evidence="1">
    <location>
        <begin position="23"/>
        <end position="66"/>
    </location>
</feature>
<evidence type="ECO:0000313" key="2">
    <source>
        <dbReference type="Ensembl" id="ENSOTSP00005152486.1"/>
    </source>
</evidence>
<proteinExistence type="predicted"/>
<dbReference type="GO" id="GO:0005739">
    <property type="term" value="C:mitochondrion"/>
    <property type="evidence" value="ECO:0007669"/>
    <property type="project" value="TreeGrafter"/>
</dbReference>
<dbReference type="PANTHER" id="PTHR12271">
    <property type="entry name" value="POLY A POLYMERASE CID PAP -RELATED"/>
    <property type="match status" value="1"/>
</dbReference>
<reference evidence="3" key="1">
    <citation type="journal article" date="2018" name="PLoS ONE">
        <title>Chinook salmon (Oncorhynchus tshawytscha) genome and transcriptome.</title>
        <authorList>
            <person name="Christensen K.A."/>
            <person name="Leong J.S."/>
            <person name="Sakhrani D."/>
            <person name="Biagi C.A."/>
            <person name="Minkley D.R."/>
            <person name="Withler R.E."/>
            <person name="Rondeau E.B."/>
            <person name="Koop B.F."/>
            <person name="Devlin R.H."/>
        </authorList>
    </citation>
    <scope>NUCLEOTIDE SEQUENCE [LARGE SCALE GENOMIC DNA]</scope>
</reference>
<name>A0AAZ3SHI3_ONCTS</name>
<dbReference type="Proteomes" id="UP000694402">
    <property type="component" value="Unassembled WGS sequence"/>
</dbReference>